<evidence type="ECO:0000313" key="2">
    <source>
        <dbReference type="Proteomes" id="UP000176504"/>
    </source>
</evidence>
<comment type="caution">
    <text evidence="1">The sequence shown here is derived from an EMBL/GenBank/DDBJ whole genome shotgun (WGS) entry which is preliminary data.</text>
</comment>
<proteinExistence type="predicted"/>
<dbReference type="Proteomes" id="UP000176504">
    <property type="component" value="Unassembled WGS sequence"/>
</dbReference>
<dbReference type="AlphaFoldDB" id="A0A1F4VE38"/>
<organism evidence="1 2">
    <name type="scientific">candidate division WWE3 bacterium RIFCSPLOWO2_01_FULL_41_18</name>
    <dbReference type="NCBI Taxonomy" id="1802625"/>
    <lineage>
        <taxon>Bacteria</taxon>
        <taxon>Katanobacteria</taxon>
    </lineage>
</organism>
<name>A0A1F4VE38_UNCKA</name>
<dbReference type="EMBL" id="MEVI01000003">
    <property type="protein sequence ID" value="OGC55238.1"/>
    <property type="molecule type" value="Genomic_DNA"/>
</dbReference>
<reference evidence="1 2" key="1">
    <citation type="journal article" date="2016" name="Nat. Commun.">
        <title>Thousands of microbial genomes shed light on interconnected biogeochemical processes in an aquifer system.</title>
        <authorList>
            <person name="Anantharaman K."/>
            <person name="Brown C.T."/>
            <person name="Hug L.A."/>
            <person name="Sharon I."/>
            <person name="Castelle C.J."/>
            <person name="Probst A.J."/>
            <person name="Thomas B.C."/>
            <person name="Singh A."/>
            <person name="Wilkins M.J."/>
            <person name="Karaoz U."/>
            <person name="Brodie E.L."/>
            <person name="Williams K.H."/>
            <person name="Hubbard S.S."/>
            <person name="Banfield J.F."/>
        </authorList>
    </citation>
    <scope>NUCLEOTIDE SEQUENCE [LARGE SCALE GENOMIC DNA]</scope>
</reference>
<protein>
    <submittedName>
        <fullName evidence="1">Uncharacterized protein</fullName>
    </submittedName>
</protein>
<accession>A0A1F4VE38</accession>
<sequence>MKITNDLKEIDATFKEKATLLNDYKDFEAKAIRVSKKIDSFYRIKALNDKKQQKIKIIYDSTPADVQVSSFSLSEGILSLGLRASEGVSFAKFIASYLSNSIVKEISLSSAVYDPVSQGYEFRVDVYITEGK</sequence>
<gene>
    <name evidence="1" type="ORF">A3A78_04660</name>
</gene>
<evidence type="ECO:0000313" key="1">
    <source>
        <dbReference type="EMBL" id="OGC55238.1"/>
    </source>
</evidence>